<evidence type="ECO:0000313" key="1">
    <source>
        <dbReference type="EMBL" id="JAE32692.1"/>
    </source>
</evidence>
<reference evidence="1" key="2">
    <citation type="journal article" date="2015" name="Data Brief">
        <title>Shoot transcriptome of the giant reed, Arundo donax.</title>
        <authorList>
            <person name="Barrero R.A."/>
            <person name="Guerrero F.D."/>
            <person name="Moolhuijzen P."/>
            <person name="Goolsby J.A."/>
            <person name="Tidwell J."/>
            <person name="Bellgard S.E."/>
            <person name="Bellgard M.I."/>
        </authorList>
    </citation>
    <scope>NUCLEOTIDE SEQUENCE</scope>
    <source>
        <tissue evidence="1">Shoot tissue taken approximately 20 cm above the soil surface</tissue>
    </source>
</reference>
<sequence length="38" mass="4198">MGSISRLNNVAVTYRSGASKFMVFSYEKRPIAEGNQST</sequence>
<dbReference type="EMBL" id="GBRH01165204">
    <property type="protein sequence ID" value="JAE32692.1"/>
    <property type="molecule type" value="Transcribed_RNA"/>
</dbReference>
<name>A0A0A9H7I3_ARUDO</name>
<accession>A0A0A9H7I3</accession>
<reference evidence="1" key="1">
    <citation type="submission" date="2014-09" db="EMBL/GenBank/DDBJ databases">
        <authorList>
            <person name="Magalhaes I.L.F."/>
            <person name="Oliveira U."/>
            <person name="Santos F.R."/>
            <person name="Vidigal T.H.D.A."/>
            <person name="Brescovit A.D."/>
            <person name="Santos A.J."/>
        </authorList>
    </citation>
    <scope>NUCLEOTIDE SEQUENCE</scope>
    <source>
        <tissue evidence="1">Shoot tissue taken approximately 20 cm above the soil surface</tissue>
    </source>
</reference>
<organism evidence="1">
    <name type="scientific">Arundo donax</name>
    <name type="common">Giant reed</name>
    <name type="synonym">Donax arundinaceus</name>
    <dbReference type="NCBI Taxonomy" id="35708"/>
    <lineage>
        <taxon>Eukaryota</taxon>
        <taxon>Viridiplantae</taxon>
        <taxon>Streptophyta</taxon>
        <taxon>Embryophyta</taxon>
        <taxon>Tracheophyta</taxon>
        <taxon>Spermatophyta</taxon>
        <taxon>Magnoliopsida</taxon>
        <taxon>Liliopsida</taxon>
        <taxon>Poales</taxon>
        <taxon>Poaceae</taxon>
        <taxon>PACMAD clade</taxon>
        <taxon>Arundinoideae</taxon>
        <taxon>Arundineae</taxon>
        <taxon>Arundo</taxon>
    </lineage>
</organism>
<protein>
    <submittedName>
        <fullName evidence="1">Uncharacterized protein</fullName>
    </submittedName>
</protein>
<proteinExistence type="predicted"/>
<dbReference type="AlphaFoldDB" id="A0A0A9H7I3"/>